<name>A0AAD4XHM4_9MAGN</name>
<sequence length="211" mass="24094">EVRNLFLRVRHLVNLAPKSEVGFVSCMRKLRVIYIQRDNLLQQSISLMRVNDPLFKRMGASRINRFAFDGSGVSPCSLYGLTLLLSPIKREVVLDIARLVNLSVLLYPIKRLGLTPPLRFWIILSCLSLVFITGHSKNEPRMRVVEMGGDKDLVEMLKFVNDDKTHKSALKVLSALSILVSLEDAELNTYKIKLLHRFQDLKYDDAQPDLS</sequence>
<keyword evidence="2" id="KW-1185">Reference proteome</keyword>
<proteinExistence type="predicted"/>
<protein>
    <submittedName>
        <fullName evidence="1">Uncharacterized protein</fullName>
    </submittedName>
</protein>
<accession>A0AAD4XHM4</accession>
<gene>
    <name evidence="1" type="ORF">MKW98_010289</name>
</gene>
<reference evidence="1" key="1">
    <citation type="submission" date="2022-04" db="EMBL/GenBank/DDBJ databases">
        <title>A functionally conserved STORR gene fusion in Papaver species that diverged 16.8 million years ago.</title>
        <authorList>
            <person name="Catania T."/>
        </authorList>
    </citation>
    <scope>NUCLEOTIDE SEQUENCE</scope>
    <source>
        <strain evidence="1">S-188037</strain>
    </source>
</reference>
<dbReference type="PANTHER" id="PTHR47673">
    <property type="entry name" value="ARM REPEAT SUPERFAMILY PROTEIN"/>
    <property type="match status" value="1"/>
</dbReference>
<dbReference type="EMBL" id="JAJJMB010010045">
    <property type="protein sequence ID" value="KAI3911402.1"/>
    <property type="molecule type" value="Genomic_DNA"/>
</dbReference>
<dbReference type="PANTHER" id="PTHR47673:SF1">
    <property type="entry name" value="ARM REPEAT SUPERFAMILY PROTEIN"/>
    <property type="match status" value="1"/>
</dbReference>
<evidence type="ECO:0000313" key="1">
    <source>
        <dbReference type="EMBL" id="KAI3911402.1"/>
    </source>
</evidence>
<evidence type="ECO:0000313" key="2">
    <source>
        <dbReference type="Proteomes" id="UP001202328"/>
    </source>
</evidence>
<comment type="caution">
    <text evidence="1">The sequence shown here is derived from an EMBL/GenBank/DDBJ whole genome shotgun (WGS) entry which is preliminary data.</text>
</comment>
<feature type="non-terminal residue" evidence="1">
    <location>
        <position position="1"/>
    </location>
</feature>
<organism evidence="1 2">
    <name type="scientific">Papaver atlanticum</name>
    <dbReference type="NCBI Taxonomy" id="357466"/>
    <lineage>
        <taxon>Eukaryota</taxon>
        <taxon>Viridiplantae</taxon>
        <taxon>Streptophyta</taxon>
        <taxon>Embryophyta</taxon>
        <taxon>Tracheophyta</taxon>
        <taxon>Spermatophyta</taxon>
        <taxon>Magnoliopsida</taxon>
        <taxon>Ranunculales</taxon>
        <taxon>Papaveraceae</taxon>
        <taxon>Papaveroideae</taxon>
        <taxon>Papaver</taxon>
    </lineage>
</organism>
<dbReference type="Proteomes" id="UP001202328">
    <property type="component" value="Unassembled WGS sequence"/>
</dbReference>
<dbReference type="AlphaFoldDB" id="A0AAD4XHM4"/>